<dbReference type="GO" id="GO:0008168">
    <property type="term" value="F:methyltransferase activity"/>
    <property type="evidence" value="ECO:0007669"/>
    <property type="project" value="UniProtKB-KW"/>
</dbReference>
<evidence type="ECO:0000256" key="1">
    <source>
        <dbReference type="SAM" id="MobiDB-lite"/>
    </source>
</evidence>
<keyword evidence="2" id="KW-0808">Transferase</keyword>
<keyword evidence="2" id="KW-0489">Methyltransferase</keyword>
<feature type="non-terminal residue" evidence="2">
    <location>
        <position position="1"/>
    </location>
</feature>
<feature type="compositionally biased region" description="Basic residues" evidence="1">
    <location>
        <begin position="93"/>
        <end position="102"/>
    </location>
</feature>
<evidence type="ECO:0000313" key="2">
    <source>
        <dbReference type="EMBL" id="CAA9387163.1"/>
    </source>
</evidence>
<reference evidence="2" key="1">
    <citation type="submission" date="2020-02" db="EMBL/GenBank/DDBJ databases">
        <authorList>
            <person name="Meier V. D."/>
        </authorList>
    </citation>
    <scope>NUCLEOTIDE SEQUENCE</scope>
    <source>
        <strain evidence="2">AVDCRST_MAG51</strain>
    </source>
</reference>
<feature type="region of interest" description="Disordered" evidence="1">
    <location>
        <begin position="1"/>
        <end position="150"/>
    </location>
</feature>
<gene>
    <name evidence="2" type="ORF">AVDCRST_MAG51-176</name>
</gene>
<dbReference type="GO" id="GO:0032259">
    <property type="term" value="P:methylation"/>
    <property type="evidence" value="ECO:0007669"/>
    <property type="project" value="UniProtKB-KW"/>
</dbReference>
<dbReference type="AlphaFoldDB" id="A0A6J4NFT4"/>
<proteinExistence type="predicted"/>
<feature type="compositionally biased region" description="Basic and acidic residues" evidence="1">
    <location>
        <begin position="138"/>
        <end position="150"/>
    </location>
</feature>
<organism evidence="2">
    <name type="scientific">uncultured Ramlibacter sp</name>
    <dbReference type="NCBI Taxonomy" id="260755"/>
    <lineage>
        <taxon>Bacteria</taxon>
        <taxon>Pseudomonadati</taxon>
        <taxon>Pseudomonadota</taxon>
        <taxon>Betaproteobacteria</taxon>
        <taxon>Burkholderiales</taxon>
        <taxon>Comamonadaceae</taxon>
        <taxon>Ramlibacter</taxon>
        <taxon>environmental samples</taxon>
    </lineage>
</organism>
<sequence length="150" mass="17348">GQQEHHLPLVRRHRPGGRPVLREDLPGQQGRRHPPCARRLPFRQAGRRADGRVHCRRHPLRGPERRPCVQAQRGFLVPDRHRRPGRDRSPVERHHRQRRPGQRLRLVQGQVGPVVADHAAGPHRSDRGSRSGGGQARLRRDDGDDQDRRR</sequence>
<name>A0A6J4NFT4_9BURK</name>
<feature type="non-terminal residue" evidence="2">
    <location>
        <position position="150"/>
    </location>
</feature>
<keyword evidence="2" id="KW-0830">Ubiquinone</keyword>
<protein>
    <submittedName>
        <fullName evidence="2">3-demethylubiquinone-9 3-methyltransferase</fullName>
    </submittedName>
</protein>
<accession>A0A6J4NFT4</accession>
<dbReference type="EMBL" id="CADCUX010000048">
    <property type="protein sequence ID" value="CAA9387163.1"/>
    <property type="molecule type" value="Genomic_DNA"/>
</dbReference>